<keyword evidence="1" id="KW-0479">Metal-binding</keyword>
<dbReference type="PROSITE" id="PS50157">
    <property type="entry name" value="ZINC_FINGER_C2H2_2"/>
    <property type="match status" value="1"/>
</dbReference>
<proteinExistence type="predicted"/>
<evidence type="ECO:0000313" key="3">
    <source>
        <dbReference type="EMBL" id="KAK6360926.1"/>
    </source>
</evidence>
<name>A0AAV9VIC7_9PEZI</name>
<protein>
    <recommendedName>
        <fullName evidence="2">C2H2-type domain-containing protein</fullName>
    </recommendedName>
</protein>
<gene>
    <name evidence="3" type="ORF">TWF730_007041</name>
</gene>
<evidence type="ECO:0000313" key="4">
    <source>
        <dbReference type="Proteomes" id="UP001373714"/>
    </source>
</evidence>
<comment type="caution">
    <text evidence="3">The sequence shown here is derived from an EMBL/GenBank/DDBJ whole genome shotgun (WGS) entry which is preliminary data.</text>
</comment>
<keyword evidence="4" id="KW-1185">Reference proteome</keyword>
<evidence type="ECO:0000256" key="1">
    <source>
        <dbReference type="PROSITE-ProRule" id="PRU00042"/>
    </source>
</evidence>
<dbReference type="EMBL" id="JAVHNS010000003">
    <property type="protein sequence ID" value="KAK6360926.1"/>
    <property type="molecule type" value="Genomic_DNA"/>
</dbReference>
<dbReference type="Gene3D" id="3.30.160.60">
    <property type="entry name" value="Classic Zinc Finger"/>
    <property type="match status" value="1"/>
</dbReference>
<dbReference type="PROSITE" id="PS00028">
    <property type="entry name" value="ZINC_FINGER_C2H2_1"/>
    <property type="match status" value="1"/>
</dbReference>
<accession>A0AAV9VIC7</accession>
<dbReference type="Proteomes" id="UP001373714">
    <property type="component" value="Unassembled WGS sequence"/>
</dbReference>
<sequence length="385" mass="42549">MSREQTPDFIEWDTQIPNQDDKLNYKVINCGRLDGDYALNRPNSSELASGNYESISAGSTESYYVQSPSLIPAEIVGFPPHQNSGFSQFGEAINCGSPMSLISIDGNIPAPSLGSSLRFPQPTRNYSGHGIFQYSDANANGEEVGWGYGGMDQHYVSMHAGAGQFNLGSEMAGGSGTSVQEQEAPYMGSEIDGYGALIHEDSDQFDPKLEIMGNSETNVQEQEAPYVEINDGSVLMHEDSDRFDLKLEMTENSETNFQEQEAKDVNRAQSSGNAVKTTKSRVGGRRYKAYRARIDLPGGRVREFICSIGGCNFDFANPSSLRKHQQQKHESEERYSAECLYPECHSKVWADTCGQAYCNMKTHQRKKHKGKLSFRIDLVEGSSDA</sequence>
<dbReference type="GO" id="GO:0008270">
    <property type="term" value="F:zinc ion binding"/>
    <property type="evidence" value="ECO:0007669"/>
    <property type="project" value="UniProtKB-KW"/>
</dbReference>
<dbReference type="SMART" id="SM00355">
    <property type="entry name" value="ZnF_C2H2"/>
    <property type="match status" value="1"/>
</dbReference>
<keyword evidence="1" id="KW-0863">Zinc-finger</keyword>
<keyword evidence="1" id="KW-0862">Zinc</keyword>
<dbReference type="InterPro" id="IPR013087">
    <property type="entry name" value="Znf_C2H2_type"/>
</dbReference>
<reference evidence="3 4" key="1">
    <citation type="submission" date="2019-10" db="EMBL/GenBank/DDBJ databases">
        <authorList>
            <person name="Palmer J.M."/>
        </authorList>
    </citation>
    <scope>NUCLEOTIDE SEQUENCE [LARGE SCALE GENOMIC DNA]</scope>
    <source>
        <strain evidence="3 4">TWF730</strain>
    </source>
</reference>
<evidence type="ECO:0000259" key="2">
    <source>
        <dbReference type="PROSITE" id="PS50157"/>
    </source>
</evidence>
<feature type="domain" description="C2H2-type" evidence="2">
    <location>
        <begin position="304"/>
        <end position="334"/>
    </location>
</feature>
<dbReference type="AlphaFoldDB" id="A0AAV9VIC7"/>
<organism evidence="3 4">
    <name type="scientific">Orbilia blumenaviensis</name>
    <dbReference type="NCBI Taxonomy" id="1796055"/>
    <lineage>
        <taxon>Eukaryota</taxon>
        <taxon>Fungi</taxon>
        <taxon>Dikarya</taxon>
        <taxon>Ascomycota</taxon>
        <taxon>Pezizomycotina</taxon>
        <taxon>Orbiliomycetes</taxon>
        <taxon>Orbiliales</taxon>
        <taxon>Orbiliaceae</taxon>
        <taxon>Orbilia</taxon>
    </lineage>
</organism>